<gene>
    <name evidence="2" type="ORF">TorRG33x02_191440</name>
</gene>
<proteinExistence type="predicted"/>
<organism evidence="2 3">
    <name type="scientific">Trema orientale</name>
    <name type="common">Charcoal tree</name>
    <name type="synonym">Celtis orientalis</name>
    <dbReference type="NCBI Taxonomy" id="63057"/>
    <lineage>
        <taxon>Eukaryota</taxon>
        <taxon>Viridiplantae</taxon>
        <taxon>Streptophyta</taxon>
        <taxon>Embryophyta</taxon>
        <taxon>Tracheophyta</taxon>
        <taxon>Spermatophyta</taxon>
        <taxon>Magnoliopsida</taxon>
        <taxon>eudicotyledons</taxon>
        <taxon>Gunneridae</taxon>
        <taxon>Pentapetalae</taxon>
        <taxon>rosids</taxon>
        <taxon>fabids</taxon>
        <taxon>Rosales</taxon>
        <taxon>Cannabaceae</taxon>
        <taxon>Trema</taxon>
    </lineage>
</organism>
<comment type="caution">
    <text evidence="2">The sequence shown here is derived from an EMBL/GenBank/DDBJ whole genome shotgun (WGS) entry which is preliminary data.</text>
</comment>
<protein>
    <submittedName>
        <fullName evidence="2">Uncharacterized protein</fullName>
    </submittedName>
</protein>
<keyword evidence="3" id="KW-1185">Reference proteome</keyword>
<evidence type="ECO:0000313" key="3">
    <source>
        <dbReference type="Proteomes" id="UP000237000"/>
    </source>
</evidence>
<feature type="compositionally biased region" description="Basic residues" evidence="1">
    <location>
        <begin position="26"/>
        <end position="36"/>
    </location>
</feature>
<dbReference type="EMBL" id="JXTC01000153">
    <property type="protein sequence ID" value="PON85044.1"/>
    <property type="molecule type" value="Genomic_DNA"/>
</dbReference>
<evidence type="ECO:0000313" key="2">
    <source>
        <dbReference type="EMBL" id="PON85044.1"/>
    </source>
</evidence>
<dbReference type="InParanoid" id="A0A2P5EHR8"/>
<feature type="region of interest" description="Disordered" evidence="1">
    <location>
        <begin position="1"/>
        <end position="59"/>
    </location>
</feature>
<accession>A0A2P5EHR8</accession>
<evidence type="ECO:0000256" key="1">
    <source>
        <dbReference type="SAM" id="MobiDB-lite"/>
    </source>
</evidence>
<dbReference type="AlphaFoldDB" id="A0A2P5EHR8"/>
<sequence length="146" mass="16736">MDKDSEARSHPTKRVPIEESGDTRVPRRRLMRHHRAASYATNEDKSLSGGERTGSSRTRKTMFEHLALDNSTNTYVPKMSERLGTMDLREILNQRRREAQQDCEPAPQIGPASQIALVELVPEQWVVDGDEHYRALKRKVDQLLAE</sequence>
<feature type="compositionally biased region" description="Basic and acidic residues" evidence="1">
    <location>
        <begin position="1"/>
        <end position="25"/>
    </location>
</feature>
<reference evidence="3" key="1">
    <citation type="submission" date="2016-06" db="EMBL/GenBank/DDBJ databases">
        <title>Parallel loss of symbiosis genes in relatives of nitrogen-fixing non-legume Parasponia.</title>
        <authorList>
            <person name="Van Velzen R."/>
            <person name="Holmer R."/>
            <person name="Bu F."/>
            <person name="Rutten L."/>
            <person name="Van Zeijl A."/>
            <person name="Liu W."/>
            <person name="Santuari L."/>
            <person name="Cao Q."/>
            <person name="Sharma T."/>
            <person name="Shen D."/>
            <person name="Roswanjaya Y."/>
            <person name="Wardhani T."/>
            <person name="Kalhor M.S."/>
            <person name="Jansen J."/>
            <person name="Van den Hoogen J."/>
            <person name="Gungor B."/>
            <person name="Hartog M."/>
            <person name="Hontelez J."/>
            <person name="Verver J."/>
            <person name="Yang W.-C."/>
            <person name="Schijlen E."/>
            <person name="Repin R."/>
            <person name="Schilthuizen M."/>
            <person name="Schranz E."/>
            <person name="Heidstra R."/>
            <person name="Miyata K."/>
            <person name="Fedorova E."/>
            <person name="Kohlen W."/>
            <person name="Bisseling T."/>
            <person name="Smit S."/>
            <person name="Geurts R."/>
        </authorList>
    </citation>
    <scope>NUCLEOTIDE SEQUENCE [LARGE SCALE GENOMIC DNA]</scope>
    <source>
        <strain evidence="3">cv. RG33-2</strain>
    </source>
</reference>
<name>A0A2P5EHR8_TREOI</name>
<dbReference type="OrthoDB" id="10490230at2759"/>
<dbReference type="Proteomes" id="UP000237000">
    <property type="component" value="Unassembled WGS sequence"/>
</dbReference>